<proteinExistence type="predicted"/>
<reference evidence="2" key="1">
    <citation type="journal article" date="2019" name="Int. J. Syst. Evol. Microbiol.">
        <title>The Global Catalogue of Microorganisms (GCM) 10K type strain sequencing project: providing services to taxonomists for standard genome sequencing and annotation.</title>
        <authorList>
            <consortium name="The Broad Institute Genomics Platform"/>
            <consortium name="The Broad Institute Genome Sequencing Center for Infectious Disease"/>
            <person name="Wu L."/>
            <person name="Ma J."/>
        </authorList>
    </citation>
    <scope>NUCLEOTIDE SEQUENCE [LARGE SCALE GENOMIC DNA]</scope>
    <source>
        <strain evidence="2">JCM 18952</strain>
    </source>
</reference>
<dbReference type="EMBL" id="BAABLK010000028">
    <property type="protein sequence ID" value="GAA5227341.1"/>
    <property type="molecule type" value="Genomic_DNA"/>
</dbReference>
<evidence type="ECO:0000313" key="1">
    <source>
        <dbReference type="EMBL" id="GAA5227341.1"/>
    </source>
</evidence>
<protein>
    <recommendedName>
        <fullName evidence="3">Flp pilus-assembly TadG-like N-terminal domain-containing protein</fullName>
    </recommendedName>
</protein>
<comment type="caution">
    <text evidence="1">The sequence shown here is derived from an EMBL/GenBank/DDBJ whole genome shotgun (WGS) entry which is preliminary data.</text>
</comment>
<keyword evidence="2" id="KW-1185">Reference proteome</keyword>
<evidence type="ECO:0008006" key="3">
    <source>
        <dbReference type="Google" id="ProtNLM"/>
    </source>
</evidence>
<evidence type="ECO:0000313" key="2">
    <source>
        <dbReference type="Proteomes" id="UP001501257"/>
    </source>
</evidence>
<name>A0ABP9TMI9_9MICC</name>
<organism evidence="1 2">
    <name type="scientific">Paeniglutamicibacter antarcticus</name>
    <dbReference type="NCBI Taxonomy" id="494023"/>
    <lineage>
        <taxon>Bacteria</taxon>
        <taxon>Bacillati</taxon>
        <taxon>Actinomycetota</taxon>
        <taxon>Actinomycetes</taxon>
        <taxon>Micrococcales</taxon>
        <taxon>Micrococcaceae</taxon>
        <taxon>Paeniglutamicibacter</taxon>
    </lineage>
</organism>
<accession>A0ABP9TMI9</accession>
<dbReference type="Proteomes" id="UP001501257">
    <property type="component" value="Unassembled WGS sequence"/>
</dbReference>
<gene>
    <name evidence="1" type="ORF">GCM10025778_18740</name>
</gene>
<sequence>MVLIIGMIAIALLAISVVFAATAVNIQARKLLSVADGAVAAAAYNFELDASGKDVPTLHLQPTEVRHATEKYLADINADSGFANLQIIGAGVESDSVTAHVRLGAVVHPPIIGWVVPSGISIHVDAYARTLLSR</sequence>